<feature type="region of interest" description="Disordered" evidence="1">
    <location>
        <begin position="1"/>
        <end position="24"/>
    </location>
</feature>
<feature type="domain" description="Integrase catalytic" evidence="2">
    <location>
        <begin position="276"/>
        <end position="487"/>
    </location>
</feature>
<dbReference type="EMBL" id="JABAEW010000112">
    <property type="protein sequence ID" value="NMD89369.1"/>
    <property type="molecule type" value="Genomic_DNA"/>
</dbReference>
<reference evidence="3 4" key="1">
    <citation type="submission" date="2020-04" db="EMBL/GenBank/DDBJ databases">
        <authorList>
            <person name="Hitch T.C.A."/>
            <person name="Wylensek D."/>
            <person name="Clavel T."/>
        </authorList>
    </citation>
    <scope>NUCLEOTIDE SEQUENCE [LARGE SCALE GENOMIC DNA]</scope>
    <source>
        <strain evidence="3 4">COR2-253-APC-1A</strain>
    </source>
</reference>
<feature type="compositionally biased region" description="Basic and acidic residues" evidence="1">
    <location>
        <begin position="720"/>
        <end position="738"/>
    </location>
</feature>
<dbReference type="GO" id="GO:0015074">
    <property type="term" value="P:DNA integration"/>
    <property type="evidence" value="ECO:0007669"/>
    <property type="project" value="InterPro"/>
</dbReference>
<protein>
    <submittedName>
        <fullName evidence="3">DDE-type integrase/transposase/recombinase</fullName>
    </submittedName>
</protein>
<feature type="region of interest" description="Disordered" evidence="1">
    <location>
        <begin position="667"/>
        <end position="688"/>
    </location>
</feature>
<dbReference type="AlphaFoldDB" id="A0A848B6P8"/>
<name>A0A848B6P8_9BACT</name>
<dbReference type="InterPro" id="IPR012337">
    <property type="entry name" value="RNaseH-like_sf"/>
</dbReference>
<dbReference type="RefSeq" id="WP_168964270.1">
    <property type="nucleotide sequence ID" value="NZ_JABAEW010000112.1"/>
</dbReference>
<dbReference type="Gene3D" id="1.10.10.60">
    <property type="entry name" value="Homeodomain-like"/>
    <property type="match status" value="1"/>
</dbReference>
<sequence>MSFFAQALKKKGTTSPRPVRPATVMPESPAAQTVLPPLPDASLLPAVGVRQVGQIARTDALAALRESAIPEAPGFRPVRKPEDCPAEERALRDEKIRYIRAVWELHVATNCGEGRAAALIAEKQPDDFPRLATAGKGGSSALRYNNYRNWINGYGSGGRRRPGIGRLNDGTPDYRNADVLLPNYVRGHKNTVYGDPMFWAELKGVWLRNGEPYLAKNYRRTRMIWEACYPGQLIPTLAQVRYHFQHRFPHRMVALARKGENWYDQNLRNFIERDPDSIRPGEAWVADTKDCDFQIRTDNPDAKPIRPKLVVIMDVKSQFPVSVQLIDGNCSNEVIRNGFAAAVWRFGRPRIFLTDNGKDYCKAGFGDPVVFAPSVDGGELYEHSILRELDVEHHKAIPYNARAKIVERFFREVAGYERDSRGYVGNKPENRPATADVWAKLKARKYLNSLDEACEWVAQLVRVYLNTPSDGKFLAGMTPVQAFRPEIRYTRPKLSYAECFRAFQLPLQDSKKLDGRGPSVRLDNGRYVVIPADRERAWKYDGKRVMIKTVIFNKEVCYIYDLDGTYIAECRLEEKLPYFGADPKLLAAKLEEQRAEKVALRARIWEETKGWHLIDAETTYQQPREAFASPAPARLIETMHSVKGETHNPRVYVLENEVKPEPCKTVCANSDPESPKAGRKKAKEATPKIETKRLNRILRTINGEDEPAAVRSKNNHIHKEKREYDDDECRIRPRLPRD</sequence>
<dbReference type="Gene3D" id="3.30.420.10">
    <property type="entry name" value="Ribonuclease H-like superfamily/Ribonuclease H"/>
    <property type="match status" value="1"/>
</dbReference>
<dbReference type="InterPro" id="IPR001584">
    <property type="entry name" value="Integrase_cat-core"/>
</dbReference>
<accession>A0A848B6P8</accession>
<gene>
    <name evidence="3" type="ORF">HF882_22545</name>
</gene>
<dbReference type="Proteomes" id="UP000576225">
    <property type="component" value="Unassembled WGS sequence"/>
</dbReference>
<evidence type="ECO:0000259" key="2">
    <source>
        <dbReference type="PROSITE" id="PS50994"/>
    </source>
</evidence>
<organism evidence="3 4">
    <name type="scientific">Victivallis vadensis</name>
    <dbReference type="NCBI Taxonomy" id="172901"/>
    <lineage>
        <taxon>Bacteria</taxon>
        <taxon>Pseudomonadati</taxon>
        <taxon>Lentisphaerota</taxon>
        <taxon>Lentisphaeria</taxon>
        <taxon>Victivallales</taxon>
        <taxon>Victivallaceae</taxon>
        <taxon>Victivallis</taxon>
    </lineage>
</organism>
<dbReference type="Pfam" id="PF09039">
    <property type="entry name" value="HTH_Tnp_Mu_2"/>
    <property type="match status" value="1"/>
</dbReference>
<evidence type="ECO:0000313" key="4">
    <source>
        <dbReference type="Proteomes" id="UP000576225"/>
    </source>
</evidence>
<dbReference type="InterPro" id="IPR036397">
    <property type="entry name" value="RNaseH_sf"/>
</dbReference>
<comment type="caution">
    <text evidence="3">The sequence shown here is derived from an EMBL/GenBank/DDBJ whole genome shotgun (WGS) entry which is preliminary data.</text>
</comment>
<feature type="region of interest" description="Disordered" evidence="1">
    <location>
        <begin position="700"/>
        <end position="738"/>
    </location>
</feature>
<evidence type="ECO:0000313" key="3">
    <source>
        <dbReference type="EMBL" id="NMD89369.1"/>
    </source>
</evidence>
<dbReference type="PROSITE" id="PS50994">
    <property type="entry name" value="INTEGRASE"/>
    <property type="match status" value="1"/>
</dbReference>
<dbReference type="InterPro" id="IPR015126">
    <property type="entry name" value="Mu_I-gamma"/>
</dbReference>
<dbReference type="GO" id="GO:0003676">
    <property type="term" value="F:nucleic acid binding"/>
    <property type="evidence" value="ECO:0007669"/>
    <property type="project" value="InterPro"/>
</dbReference>
<proteinExistence type="predicted"/>
<dbReference type="SUPFAM" id="SSF53098">
    <property type="entry name" value="Ribonuclease H-like"/>
    <property type="match status" value="1"/>
</dbReference>
<evidence type="ECO:0000256" key="1">
    <source>
        <dbReference type="SAM" id="MobiDB-lite"/>
    </source>
</evidence>